<proteinExistence type="inferred from homology"/>
<evidence type="ECO:0000313" key="14">
    <source>
        <dbReference type="EMBL" id="RGW54151.1"/>
    </source>
</evidence>
<dbReference type="Pfam" id="PF04983">
    <property type="entry name" value="RNA_pol_Rpb1_3"/>
    <property type="match status" value="1"/>
</dbReference>
<dbReference type="NCBIfam" id="TIGR02386">
    <property type="entry name" value="rpoC_TIGR"/>
    <property type="match status" value="1"/>
</dbReference>
<keyword evidence="7 11" id="KW-0862">Zinc</keyword>
<evidence type="ECO:0000256" key="12">
    <source>
        <dbReference type="RuleBase" id="RU004279"/>
    </source>
</evidence>
<dbReference type="EC" id="2.7.7.6" evidence="11"/>
<evidence type="ECO:0000256" key="5">
    <source>
        <dbReference type="ARBA" id="ARBA00022695"/>
    </source>
</evidence>
<comment type="similarity">
    <text evidence="2 11 12">Belongs to the RNA polymerase beta' chain family.</text>
</comment>
<sequence length="1224" mass="136626">MPENSKEQSYQPMTFDAIKIGLASPEKILEWSKGEVTKPETINYRTLKPERDGLFCERIFGPSKDWECHCGKYKKIRYKGVVCDRCGVEVTKASVRRERMGHIALAAPVSHIWYFKGIPSRMGLILDLSPRTLEKVLYFASYIVLDKGETDLQYKQVLSEQEYQEARESWGKGFRVGMGAESILELLQAIDLEKEYEDLTEGLKGATGQKRARIVKRLEVVEAFRESGNKPEWMIMTNVPVIPPDLRPMVQLDGGRFATSDLNDLYRRIINRNNRLKRLLELGAPDIIVRNEKRMLQEAVDALIDNGRRGRPVTGPGNRALKSLSDMLKGKSGRFRQNLLGKRVDYSGRSVIVVGPELKIYQCGLPKEMAIELFKPFVMKELVQNGTAHNIKNAKKMVERLQPEVWDVLEDVIKEHPVMLNRAPTLHRLGIQAFEPILVEGKAIKLHPLVCTAFNADFDGDQMAVHLPLSVEAQAECRFLLLSPNNLLKPSDGGPVAVPSQDMVLGIYYLTQERPGAAGEGKIFKSVNEAILAYENQAITLHSKIKVRVTKTMPGGEELTGIVESTLGRFIFNEIIPQDLGFVDREKEENKLLLEIDFHVGKKQLKQILEKVINTHGATATAEVLDAVKAIGYKYSTRAAMTVSISDMTVPPQKPQMIQQAQDTVDRITKNFKRGLITEEERYKEVVETWKATDDKLTEALLSGLDKYNNIFMMADSGARGSDKQIKQLAGMRGLMADTTGHTIELPITSNFREGLDVLEYFMSAHGARKGMSDTALRTADSGYLTRRLVDVSQELIIHEVDCAKKDAPIPGIFVKAFMDGKEEIESLQERITGRYLCYDIVDKDGNVLVKKNHMVTPKRAELICKKGVNENGEPLTQIKIRTILTCRSHSGVCAKCYGANMATGEPVQVGEAVGIIAAQSIGEPGTQLTMRTFHNGGVAGGDITQGLPRVEELFEARKPKGLAIITEIAGTANLNDTKKKREIIVTNHETGESKAYLIPYGSRIKVADGAELEAGDELTEGSINPHDILRIKGIRAVQDYMIQEVQRVYRLQGVEINDKHIEVIVRQMLKKIRIEESGDTEFLPGTNVDRLEFEDVNEVLEAEGKEPAIGEPIIMGITKASLATNSFLSAASFQETTKVLTEAAIKGKIDPLVGLKENVIIGKHIPAGTGMRKYRDIRLNSELSMDDDLFFEEGLDDDDDLDILDTDFSDDDLLEESELTTEE</sequence>
<dbReference type="Pfam" id="PF00623">
    <property type="entry name" value="RNA_pol_Rpb1_2"/>
    <property type="match status" value="1"/>
</dbReference>
<dbReference type="FunFam" id="4.10.860.120:FF:000001">
    <property type="entry name" value="DNA-directed RNA polymerase subunit beta"/>
    <property type="match status" value="1"/>
</dbReference>
<dbReference type="Gene3D" id="4.10.860.120">
    <property type="entry name" value="RNA polymerase II, clamp domain"/>
    <property type="match status" value="1"/>
</dbReference>
<evidence type="ECO:0000256" key="1">
    <source>
        <dbReference type="ARBA" id="ARBA00004026"/>
    </source>
</evidence>
<keyword evidence="3 11" id="KW-0240">DNA-directed RNA polymerase</keyword>
<dbReference type="Pfam" id="PF04998">
    <property type="entry name" value="RNA_pol_Rpb1_5"/>
    <property type="match status" value="1"/>
</dbReference>
<dbReference type="HAMAP" id="MF_01322">
    <property type="entry name" value="RNApol_bact_RpoC"/>
    <property type="match status" value="1"/>
</dbReference>
<name>A0A395XQ03_9FIRM</name>
<dbReference type="InterPro" id="IPR044893">
    <property type="entry name" value="RNA_pol_Rpb1_clamp_domain"/>
</dbReference>
<dbReference type="Gene3D" id="1.10.1790.20">
    <property type="match status" value="1"/>
</dbReference>
<feature type="binding site" evidence="11">
    <location>
        <position position="894"/>
    </location>
    <ligand>
        <name>Zn(2+)</name>
        <dbReference type="ChEBI" id="CHEBI:29105"/>
        <label>2</label>
    </ligand>
</feature>
<feature type="binding site" evidence="11">
    <location>
        <position position="70"/>
    </location>
    <ligand>
        <name>Zn(2+)</name>
        <dbReference type="ChEBI" id="CHEBI:29105"/>
        <label>1</label>
    </ligand>
</feature>
<keyword evidence="8 11" id="KW-0460">Magnesium</keyword>
<comment type="subunit">
    <text evidence="11">The RNAP catalytic core consists of 2 alpha, 1 beta, 1 beta' and 1 omega subunit. When a sigma factor is associated with the core the holoenzyme is formed, which can initiate transcription.</text>
</comment>
<dbReference type="GO" id="GO:0003899">
    <property type="term" value="F:DNA-directed RNA polymerase activity"/>
    <property type="evidence" value="ECO:0007669"/>
    <property type="project" value="UniProtKB-UniRule"/>
</dbReference>
<evidence type="ECO:0000256" key="2">
    <source>
        <dbReference type="ARBA" id="ARBA00006460"/>
    </source>
</evidence>
<evidence type="ECO:0000256" key="3">
    <source>
        <dbReference type="ARBA" id="ARBA00022478"/>
    </source>
</evidence>
<feature type="binding site" evidence="11">
    <location>
        <position position="461"/>
    </location>
    <ligand>
        <name>Mg(2+)</name>
        <dbReference type="ChEBI" id="CHEBI:18420"/>
    </ligand>
</feature>
<organism evidence="14 15">
    <name type="scientific">Dorea formicigenerans</name>
    <dbReference type="NCBI Taxonomy" id="39486"/>
    <lineage>
        <taxon>Bacteria</taxon>
        <taxon>Bacillati</taxon>
        <taxon>Bacillota</taxon>
        <taxon>Clostridia</taxon>
        <taxon>Lachnospirales</taxon>
        <taxon>Lachnospiraceae</taxon>
        <taxon>Dorea</taxon>
    </lineage>
</organism>
<dbReference type="InterPro" id="IPR007081">
    <property type="entry name" value="RNA_pol_Rpb1_5"/>
</dbReference>
<keyword evidence="9 11" id="KW-0804">Transcription</keyword>
<dbReference type="InterPro" id="IPR000722">
    <property type="entry name" value="RNA_pol_asu"/>
</dbReference>
<dbReference type="InterPro" id="IPR042102">
    <property type="entry name" value="RNA_pol_Rpb1_3_sf"/>
</dbReference>
<dbReference type="Gene3D" id="1.10.150.390">
    <property type="match status" value="1"/>
</dbReference>
<dbReference type="GO" id="GO:0003677">
    <property type="term" value="F:DNA binding"/>
    <property type="evidence" value="ECO:0007669"/>
    <property type="project" value="UniProtKB-UniRule"/>
</dbReference>
<dbReference type="PANTHER" id="PTHR19376:SF54">
    <property type="entry name" value="DNA-DIRECTED RNA POLYMERASE SUBUNIT BETA"/>
    <property type="match status" value="1"/>
</dbReference>
<evidence type="ECO:0000256" key="9">
    <source>
        <dbReference type="ARBA" id="ARBA00023163"/>
    </source>
</evidence>
<keyword evidence="4 11" id="KW-0808">Transferase</keyword>
<feature type="binding site" evidence="11">
    <location>
        <position position="897"/>
    </location>
    <ligand>
        <name>Zn(2+)</name>
        <dbReference type="ChEBI" id="CHEBI:29105"/>
        <label>2</label>
    </ligand>
</feature>
<evidence type="ECO:0000259" key="13">
    <source>
        <dbReference type="SMART" id="SM00663"/>
    </source>
</evidence>
<dbReference type="Gene3D" id="1.10.274.100">
    <property type="entry name" value="RNA polymerase Rpb1, domain 3"/>
    <property type="match status" value="2"/>
</dbReference>
<keyword evidence="6 11" id="KW-0479">Metal-binding</keyword>
<dbReference type="SMART" id="SM00663">
    <property type="entry name" value="RPOLA_N"/>
    <property type="match status" value="1"/>
</dbReference>
<dbReference type="InterPro" id="IPR007080">
    <property type="entry name" value="RNA_pol_Rpb1_1"/>
</dbReference>
<reference evidence="14 15" key="1">
    <citation type="submission" date="2018-08" db="EMBL/GenBank/DDBJ databases">
        <title>A genome reference for cultivated species of the human gut microbiota.</title>
        <authorList>
            <person name="Zou Y."/>
            <person name="Xue W."/>
            <person name="Luo G."/>
        </authorList>
    </citation>
    <scope>NUCLEOTIDE SEQUENCE [LARGE SCALE GENOMIC DNA]</scope>
    <source>
        <strain evidence="14 15">AF12-11</strain>
    </source>
</reference>
<dbReference type="InterPro" id="IPR038120">
    <property type="entry name" value="Rpb1_funnel_sf"/>
</dbReference>
<dbReference type="InterPro" id="IPR006592">
    <property type="entry name" value="RNA_pol_N"/>
</dbReference>
<gene>
    <name evidence="11 14" type="primary">rpoC</name>
    <name evidence="14" type="ORF">DWV67_06175</name>
</gene>
<dbReference type="Proteomes" id="UP000266376">
    <property type="component" value="Unassembled WGS sequence"/>
</dbReference>
<feature type="binding site" evidence="11">
    <location>
        <position position="83"/>
    </location>
    <ligand>
        <name>Zn(2+)</name>
        <dbReference type="ChEBI" id="CHEBI:29105"/>
        <label>1</label>
    </ligand>
</feature>
<dbReference type="CDD" id="cd01609">
    <property type="entry name" value="RNAP_beta'_N"/>
    <property type="match status" value="1"/>
</dbReference>
<comment type="cofactor">
    <cofactor evidence="11">
        <name>Mg(2+)</name>
        <dbReference type="ChEBI" id="CHEBI:18420"/>
    </cofactor>
    <text evidence="11">Binds 1 Mg(2+) ion per subunit.</text>
</comment>
<comment type="function">
    <text evidence="1 11 12">DNA-dependent RNA polymerase catalyzes the transcription of DNA into RNA using the four ribonucleoside triphosphates as substrates.</text>
</comment>
<feature type="domain" description="RNA polymerase N-terminal" evidence="13">
    <location>
        <begin position="232"/>
        <end position="511"/>
    </location>
</feature>
<dbReference type="InterPro" id="IPR045867">
    <property type="entry name" value="DNA-dir_RpoC_beta_prime"/>
</dbReference>
<feature type="binding site" evidence="11">
    <location>
        <position position="459"/>
    </location>
    <ligand>
        <name>Mg(2+)</name>
        <dbReference type="ChEBI" id="CHEBI:18420"/>
    </ligand>
</feature>
<evidence type="ECO:0000256" key="11">
    <source>
        <dbReference type="HAMAP-Rule" id="MF_01322"/>
    </source>
</evidence>
<evidence type="ECO:0000256" key="4">
    <source>
        <dbReference type="ARBA" id="ARBA00022679"/>
    </source>
</evidence>
<dbReference type="CDD" id="cd02655">
    <property type="entry name" value="RNAP_beta'_C"/>
    <property type="match status" value="1"/>
</dbReference>
<evidence type="ECO:0000256" key="8">
    <source>
        <dbReference type="ARBA" id="ARBA00022842"/>
    </source>
</evidence>
<feature type="binding site" evidence="11">
    <location>
        <position position="86"/>
    </location>
    <ligand>
        <name>Zn(2+)</name>
        <dbReference type="ChEBI" id="CHEBI:29105"/>
        <label>1</label>
    </ligand>
</feature>
<dbReference type="AlphaFoldDB" id="A0A395XQ03"/>
<evidence type="ECO:0000256" key="7">
    <source>
        <dbReference type="ARBA" id="ARBA00022833"/>
    </source>
</evidence>
<dbReference type="Pfam" id="PF05000">
    <property type="entry name" value="RNA_pol_Rpb1_4"/>
    <property type="match status" value="1"/>
</dbReference>
<comment type="catalytic activity">
    <reaction evidence="10 11 12">
        <text>RNA(n) + a ribonucleoside 5'-triphosphate = RNA(n+1) + diphosphate</text>
        <dbReference type="Rhea" id="RHEA:21248"/>
        <dbReference type="Rhea" id="RHEA-COMP:14527"/>
        <dbReference type="Rhea" id="RHEA-COMP:17342"/>
        <dbReference type="ChEBI" id="CHEBI:33019"/>
        <dbReference type="ChEBI" id="CHEBI:61557"/>
        <dbReference type="ChEBI" id="CHEBI:140395"/>
        <dbReference type="EC" id="2.7.7.6"/>
    </reaction>
</comment>
<feature type="binding site" evidence="11">
    <location>
        <position position="887"/>
    </location>
    <ligand>
        <name>Zn(2+)</name>
        <dbReference type="ChEBI" id="CHEBI:29105"/>
        <label>2</label>
    </ligand>
</feature>
<dbReference type="InterPro" id="IPR012754">
    <property type="entry name" value="DNA-dir_RpoC_beta_prime_bact"/>
</dbReference>
<evidence type="ECO:0000313" key="15">
    <source>
        <dbReference type="Proteomes" id="UP000266376"/>
    </source>
</evidence>
<accession>A0A395XQ03</accession>
<dbReference type="Gene3D" id="2.40.50.100">
    <property type="match status" value="1"/>
</dbReference>
<protein>
    <recommendedName>
        <fullName evidence="11">DNA-directed RNA polymerase subunit beta'</fullName>
        <shortName evidence="11">RNAP subunit beta'</shortName>
        <ecNumber evidence="11">2.7.7.6</ecNumber>
    </recommendedName>
    <alternativeName>
        <fullName evidence="11">RNA polymerase subunit beta'</fullName>
    </alternativeName>
    <alternativeName>
        <fullName evidence="11">Transcriptase subunit beta'</fullName>
    </alternativeName>
</protein>
<dbReference type="SUPFAM" id="SSF64484">
    <property type="entry name" value="beta and beta-prime subunits of DNA dependent RNA-polymerase"/>
    <property type="match status" value="1"/>
</dbReference>
<dbReference type="GO" id="GO:0000287">
    <property type="term" value="F:magnesium ion binding"/>
    <property type="evidence" value="ECO:0007669"/>
    <property type="project" value="UniProtKB-UniRule"/>
</dbReference>
<dbReference type="Gene3D" id="1.10.40.90">
    <property type="match status" value="1"/>
</dbReference>
<dbReference type="Gene3D" id="2.40.40.20">
    <property type="match status" value="1"/>
</dbReference>
<evidence type="ECO:0000256" key="10">
    <source>
        <dbReference type="ARBA" id="ARBA00048552"/>
    </source>
</evidence>
<dbReference type="PANTHER" id="PTHR19376">
    <property type="entry name" value="DNA-DIRECTED RNA POLYMERASE"/>
    <property type="match status" value="1"/>
</dbReference>
<comment type="caution">
    <text evidence="14">The sequence shown here is derived from an EMBL/GenBank/DDBJ whole genome shotgun (WGS) entry which is preliminary data.</text>
</comment>
<dbReference type="GO" id="GO:0000428">
    <property type="term" value="C:DNA-directed RNA polymerase complex"/>
    <property type="evidence" value="ECO:0007669"/>
    <property type="project" value="UniProtKB-KW"/>
</dbReference>
<dbReference type="InterPro" id="IPR007083">
    <property type="entry name" value="RNA_pol_Rpb1_4"/>
</dbReference>
<feature type="binding site" evidence="11">
    <location>
        <position position="68"/>
    </location>
    <ligand>
        <name>Zn(2+)</name>
        <dbReference type="ChEBI" id="CHEBI:29105"/>
        <label>1</label>
    </ligand>
</feature>
<dbReference type="Pfam" id="PF04997">
    <property type="entry name" value="RNA_pol_Rpb1_1"/>
    <property type="match status" value="1"/>
</dbReference>
<feature type="binding site" evidence="11">
    <location>
        <position position="803"/>
    </location>
    <ligand>
        <name>Zn(2+)</name>
        <dbReference type="ChEBI" id="CHEBI:29105"/>
        <label>2</label>
    </ligand>
</feature>
<dbReference type="GO" id="GO:0008270">
    <property type="term" value="F:zinc ion binding"/>
    <property type="evidence" value="ECO:0007669"/>
    <property type="project" value="UniProtKB-UniRule"/>
</dbReference>
<dbReference type="EMBL" id="QSAJ01000011">
    <property type="protein sequence ID" value="RGW54151.1"/>
    <property type="molecule type" value="Genomic_DNA"/>
</dbReference>
<dbReference type="Gene3D" id="1.10.132.30">
    <property type="match status" value="1"/>
</dbReference>
<feature type="binding site" evidence="11">
    <location>
        <position position="457"/>
    </location>
    <ligand>
        <name>Mg(2+)</name>
        <dbReference type="ChEBI" id="CHEBI:18420"/>
    </ligand>
</feature>
<dbReference type="GO" id="GO:0006351">
    <property type="term" value="P:DNA-templated transcription"/>
    <property type="evidence" value="ECO:0007669"/>
    <property type="project" value="UniProtKB-UniRule"/>
</dbReference>
<comment type="cofactor">
    <cofactor evidence="11">
        <name>Zn(2+)</name>
        <dbReference type="ChEBI" id="CHEBI:29105"/>
    </cofactor>
    <text evidence="11">Binds 2 Zn(2+) ions per subunit.</text>
</comment>
<evidence type="ECO:0000256" key="6">
    <source>
        <dbReference type="ARBA" id="ARBA00022723"/>
    </source>
</evidence>
<dbReference type="InterPro" id="IPR007066">
    <property type="entry name" value="RNA_pol_Rpb1_3"/>
</dbReference>
<keyword evidence="5 11" id="KW-0548">Nucleotidyltransferase</keyword>